<keyword evidence="2" id="KW-1185">Reference proteome</keyword>
<proteinExistence type="predicted"/>
<accession>A0ABQ3GM57</accession>
<dbReference type="EMBL" id="BMZR01000001">
    <property type="protein sequence ID" value="GHD25546.1"/>
    <property type="molecule type" value="Genomic_DNA"/>
</dbReference>
<sequence length="109" mass="12601">MNKYSTANSNECSEVKKLPIKRYMLAGRRRVVLYNKDLANISNLSESKINTLHKKSQLRKGQDWVFNPDKSDFVLSLSSAQAIMVIADTDKSWEIHHRISDFIQQGFKK</sequence>
<organism evidence="1 2">
    <name type="scientific">Psychrobacter glaciei</name>
    <dbReference type="NCBI Taxonomy" id="619771"/>
    <lineage>
        <taxon>Bacteria</taxon>
        <taxon>Pseudomonadati</taxon>
        <taxon>Pseudomonadota</taxon>
        <taxon>Gammaproteobacteria</taxon>
        <taxon>Moraxellales</taxon>
        <taxon>Moraxellaceae</taxon>
        <taxon>Psychrobacter</taxon>
    </lineage>
</organism>
<dbReference type="RefSeq" id="WP_189580235.1">
    <property type="nucleotide sequence ID" value="NZ_BMZR01000001.1"/>
</dbReference>
<evidence type="ECO:0000313" key="1">
    <source>
        <dbReference type="EMBL" id="GHD25546.1"/>
    </source>
</evidence>
<reference evidence="2" key="1">
    <citation type="journal article" date="2019" name="Int. J. Syst. Evol. Microbiol.">
        <title>The Global Catalogue of Microorganisms (GCM) 10K type strain sequencing project: providing services to taxonomists for standard genome sequencing and annotation.</title>
        <authorList>
            <consortium name="The Broad Institute Genomics Platform"/>
            <consortium name="The Broad Institute Genome Sequencing Center for Infectious Disease"/>
            <person name="Wu L."/>
            <person name="Ma J."/>
        </authorList>
    </citation>
    <scope>NUCLEOTIDE SEQUENCE [LARGE SCALE GENOMIC DNA]</scope>
    <source>
        <strain evidence="2">KCTC 42280</strain>
    </source>
</reference>
<protein>
    <recommendedName>
        <fullName evidence="3">KilA-N DNA-binding domain-containing protein</fullName>
    </recommendedName>
</protein>
<evidence type="ECO:0008006" key="3">
    <source>
        <dbReference type="Google" id="ProtNLM"/>
    </source>
</evidence>
<evidence type="ECO:0000313" key="2">
    <source>
        <dbReference type="Proteomes" id="UP000610203"/>
    </source>
</evidence>
<comment type="caution">
    <text evidence="1">The sequence shown here is derived from an EMBL/GenBank/DDBJ whole genome shotgun (WGS) entry which is preliminary data.</text>
</comment>
<name>A0ABQ3GM57_9GAMM</name>
<dbReference type="Proteomes" id="UP000610203">
    <property type="component" value="Unassembled WGS sequence"/>
</dbReference>
<gene>
    <name evidence="1" type="ORF">GCM10016272_01480</name>
</gene>